<dbReference type="UniPathway" id="UPA00140">
    <property type="reaction ID" value="UER00204"/>
</dbReference>
<feature type="binding site" evidence="17">
    <location>
        <begin position="469"/>
        <end position="476"/>
    </location>
    <ligand>
        <name>ATP</name>
        <dbReference type="ChEBI" id="CHEBI:30616"/>
    </ligand>
</feature>
<comment type="similarity">
    <text evidence="4">In the N-terminal section; belongs to the TRAFAC class translation factor GTPase superfamily. Classic translation factor GTPase family. CysN/NodQ subfamily.</text>
</comment>
<keyword evidence="7 16" id="KW-0808">Transferase</keyword>
<dbReference type="Pfam" id="PF00009">
    <property type="entry name" value="GTP_EFTU"/>
    <property type="match status" value="1"/>
</dbReference>
<dbReference type="GO" id="GO:0004781">
    <property type="term" value="F:sulfate adenylyltransferase (ATP) activity"/>
    <property type="evidence" value="ECO:0007669"/>
    <property type="project" value="UniProtKB-UniRule"/>
</dbReference>
<dbReference type="InterPro" id="IPR002891">
    <property type="entry name" value="APS"/>
</dbReference>
<dbReference type="Pfam" id="PF01583">
    <property type="entry name" value="APS_kinase"/>
    <property type="match status" value="1"/>
</dbReference>
<feature type="domain" description="Tr-type G" evidence="18">
    <location>
        <begin position="23"/>
        <end position="237"/>
    </location>
</feature>
<dbReference type="Gene3D" id="3.40.50.300">
    <property type="entry name" value="P-loop containing nucleotide triphosphate hydrolases"/>
    <property type="match status" value="2"/>
</dbReference>
<dbReference type="InterPro" id="IPR000795">
    <property type="entry name" value="T_Tr_GTP-bd_dom"/>
</dbReference>
<dbReference type="InterPro" id="IPR011779">
    <property type="entry name" value="SO4_adenylTrfase_lsu"/>
</dbReference>
<name>A0A840F4P0_9SPHN</name>
<comment type="pathway">
    <text evidence="16">Sulfur metabolism; hydrogen sulfide biosynthesis; sulfite from sulfate: step 1/3.</text>
</comment>
<keyword evidence="13" id="KW-0511">Multifunctional enzyme</keyword>
<evidence type="ECO:0000256" key="15">
    <source>
        <dbReference type="ARBA" id="ARBA00049370"/>
    </source>
</evidence>
<dbReference type="GO" id="GO:0070814">
    <property type="term" value="P:hydrogen sulfide biosynthetic process"/>
    <property type="evidence" value="ECO:0007669"/>
    <property type="project" value="UniProtKB-UniRule"/>
</dbReference>
<dbReference type="Proteomes" id="UP000529795">
    <property type="component" value="Unassembled WGS sequence"/>
</dbReference>
<evidence type="ECO:0000313" key="19">
    <source>
        <dbReference type="EMBL" id="MBB4154273.1"/>
    </source>
</evidence>
<dbReference type="InterPro" id="IPR044139">
    <property type="entry name" value="CysN_NoDQ_III"/>
</dbReference>
<comment type="function">
    <text evidence="16">With CysD forms the ATP sulfurylase (ATPS) that catalyzes the adenylation of sulfate producing adenosine 5'-phosphosulfate (APS) and diphosphate, the first enzymatic step in sulfur assimilation pathway. APS synthesis involves the formation of a high-energy phosphoric-sulfuric acid anhydride bond driven by GTP hydrolysis by CysN coupled to ATP hydrolysis by CysD.</text>
</comment>
<dbReference type="GO" id="GO:0005524">
    <property type="term" value="F:ATP binding"/>
    <property type="evidence" value="ECO:0007669"/>
    <property type="project" value="UniProtKB-UniRule"/>
</dbReference>
<keyword evidence="6" id="KW-0536">Nodulation</keyword>
<evidence type="ECO:0000256" key="11">
    <source>
        <dbReference type="ARBA" id="ARBA00022840"/>
    </source>
</evidence>
<dbReference type="PRINTS" id="PR00315">
    <property type="entry name" value="ELONGATNFCT"/>
</dbReference>
<dbReference type="InterPro" id="IPR009000">
    <property type="entry name" value="Transl_B-barrel_sf"/>
</dbReference>
<evidence type="ECO:0000256" key="3">
    <source>
        <dbReference type="ARBA" id="ARBA00005438"/>
    </source>
</evidence>
<evidence type="ECO:0000256" key="10">
    <source>
        <dbReference type="ARBA" id="ARBA00022777"/>
    </source>
</evidence>
<proteinExistence type="inferred from homology"/>
<dbReference type="InterPro" id="IPR009001">
    <property type="entry name" value="Transl_elong_EF1A/Init_IF2_C"/>
</dbReference>
<evidence type="ECO:0000256" key="13">
    <source>
        <dbReference type="ARBA" id="ARBA00023268"/>
    </source>
</evidence>
<comment type="function">
    <text evidence="2">APS kinase catalyzes the synthesis of activated sulfate.</text>
</comment>
<dbReference type="GO" id="GO:0003924">
    <property type="term" value="F:GTPase activity"/>
    <property type="evidence" value="ECO:0007669"/>
    <property type="project" value="InterPro"/>
</dbReference>
<comment type="function">
    <text evidence="14">Proposed to provide activated sulfate for transfer to Nod factor. ATP sulfurylase may be the GTPase, regulating ATP sulfurylase activity.</text>
</comment>
<dbReference type="CDD" id="cd04095">
    <property type="entry name" value="CysN_NoDQ_III"/>
    <property type="match status" value="1"/>
</dbReference>
<evidence type="ECO:0000256" key="4">
    <source>
        <dbReference type="ARBA" id="ARBA00007237"/>
    </source>
</evidence>
<evidence type="ECO:0000256" key="2">
    <source>
        <dbReference type="ARBA" id="ARBA00002357"/>
    </source>
</evidence>
<keyword evidence="20" id="KW-1185">Reference proteome</keyword>
<comment type="catalytic activity">
    <reaction evidence="15 16">
        <text>sulfate + ATP + H(+) = adenosine 5'-phosphosulfate + diphosphate</text>
        <dbReference type="Rhea" id="RHEA:18133"/>
        <dbReference type="ChEBI" id="CHEBI:15378"/>
        <dbReference type="ChEBI" id="CHEBI:16189"/>
        <dbReference type="ChEBI" id="CHEBI:30616"/>
        <dbReference type="ChEBI" id="CHEBI:33019"/>
        <dbReference type="ChEBI" id="CHEBI:58243"/>
        <dbReference type="EC" id="2.7.7.4"/>
    </reaction>
</comment>
<dbReference type="EC" id="2.7.1.25" evidence="17"/>
<evidence type="ECO:0000256" key="12">
    <source>
        <dbReference type="ARBA" id="ARBA00023134"/>
    </source>
</evidence>
<keyword evidence="12 16" id="KW-0342">GTP-binding</keyword>
<dbReference type="GO" id="GO:0000103">
    <property type="term" value="P:sulfate assimilation"/>
    <property type="evidence" value="ECO:0007669"/>
    <property type="project" value="UniProtKB-UniRule"/>
</dbReference>
<dbReference type="InterPro" id="IPR054696">
    <property type="entry name" value="GTP-eEF1A_C"/>
</dbReference>
<dbReference type="RefSeq" id="WP_183984623.1">
    <property type="nucleotide sequence ID" value="NZ_JACIEV010000005.1"/>
</dbReference>
<keyword evidence="8 16" id="KW-0548">Nucleotidyltransferase</keyword>
<dbReference type="FunFam" id="3.40.50.300:FF:000212">
    <property type="entry name" value="Adenylyl-sulfate kinase"/>
    <property type="match status" value="1"/>
</dbReference>
<feature type="binding site" evidence="16">
    <location>
        <begin position="166"/>
        <end position="169"/>
    </location>
    <ligand>
        <name>GTP</name>
        <dbReference type="ChEBI" id="CHEBI:37565"/>
    </ligand>
</feature>
<dbReference type="HAMAP" id="MF_00065">
    <property type="entry name" value="Adenylyl_sulf_kinase"/>
    <property type="match status" value="1"/>
</dbReference>
<feature type="binding site" evidence="16">
    <location>
        <begin position="111"/>
        <end position="115"/>
    </location>
    <ligand>
        <name>GTP</name>
        <dbReference type="ChEBI" id="CHEBI:37565"/>
    </ligand>
</feature>
<dbReference type="GO" id="GO:0004020">
    <property type="term" value="F:adenylylsulfate kinase activity"/>
    <property type="evidence" value="ECO:0007669"/>
    <property type="project" value="UniProtKB-UniRule"/>
</dbReference>
<evidence type="ECO:0000256" key="5">
    <source>
        <dbReference type="ARBA" id="ARBA00011760"/>
    </source>
</evidence>
<dbReference type="NCBIfam" id="TIGR00455">
    <property type="entry name" value="apsK"/>
    <property type="match status" value="1"/>
</dbReference>
<comment type="function">
    <text evidence="17">Catalyzes the synthesis of activated sulfate.</text>
</comment>
<dbReference type="PROSITE" id="PS51722">
    <property type="entry name" value="G_TR_2"/>
    <property type="match status" value="1"/>
</dbReference>
<dbReference type="NCBIfam" id="NF004035">
    <property type="entry name" value="PRK05506.1"/>
    <property type="match status" value="1"/>
</dbReference>
<dbReference type="EC" id="2.7.7.4" evidence="16"/>
<dbReference type="GO" id="GO:0005525">
    <property type="term" value="F:GTP binding"/>
    <property type="evidence" value="ECO:0007669"/>
    <property type="project" value="UniProtKB-UniRule"/>
</dbReference>
<dbReference type="CDD" id="cd02027">
    <property type="entry name" value="APSK"/>
    <property type="match status" value="1"/>
</dbReference>
<comment type="subunit">
    <text evidence="16">Heterodimer composed of CysD, the smaller subunit, and CysN.</text>
</comment>
<feature type="active site" description="Phosphoserine intermediate" evidence="17">
    <location>
        <position position="543"/>
    </location>
</feature>
<dbReference type="SUPFAM" id="SSF52540">
    <property type="entry name" value="P-loop containing nucleoside triphosphate hydrolases"/>
    <property type="match status" value="2"/>
</dbReference>
<comment type="similarity">
    <text evidence="17">Belongs to the APS kinase family.</text>
</comment>
<evidence type="ECO:0000256" key="1">
    <source>
        <dbReference type="ARBA" id="ARBA00001823"/>
    </source>
</evidence>
<comment type="catalytic activity">
    <reaction evidence="1 17">
        <text>adenosine 5'-phosphosulfate + ATP = 3'-phosphoadenylyl sulfate + ADP + H(+)</text>
        <dbReference type="Rhea" id="RHEA:24152"/>
        <dbReference type="ChEBI" id="CHEBI:15378"/>
        <dbReference type="ChEBI" id="CHEBI:30616"/>
        <dbReference type="ChEBI" id="CHEBI:58243"/>
        <dbReference type="ChEBI" id="CHEBI:58339"/>
        <dbReference type="ChEBI" id="CHEBI:456216"/>
        <dbReference type="EC" id="2.7.1.25"/>
    </reaction>
</comment>
<evidence type="ECO:0000256" key="7">
    <source>
        <dbReference type="ARBA" id="ARBA00022679"/>
    </source>
</evidence>
<comment type="pathway">
    <text evidence="17">Sulfur metabolism; hydrogen sulfide biosynthesis; sulfite from sulfate: step 2/3.</text>
</comment>
<dbReference type="InterPro" id="IPR027417">
    <property type="entry name" value="P-loop_NTPase"/>
</dbReference>
<evidence type="ECO:0000256" key="9">
    <source>
        <dbReference type="ARBA" id="ARBA00022741"/>
    </source>
</evidence>
<dbReference type="InterPro" id="IPR059117">
    <property type="entry name" value="APS_kinase_dom"/>
</dbReference>
<sequence length="636" mass="69115">MTYQPSPLIAEDVAAYLDRHASKSLLRFITCGSVDDGKSTLIGRLLYDSRAIFADQLASLEADSKRVGTQGQNIDFALLVDGLAAEREQGITIDVAYRFFSTEARKFIVADTPGHEQYTRNMVTGASTADAAVILIDARKGVLTQTRRHSFLAHLVGIRHIVLAVNKMDLIDHDQATFDAIVADYRAFAASIGIGDFTAIPLSGLTGANVVDRSADMPWYAGPALLEHLEAIPIDADQAAAGPFRLPVQWVNRPDLDFRGFAGTIAGGRVKIGDSVRIVPSGRITSVARIVAFDGDRETAEAEQAVTLVLADEVDCSRGDVIAAAGDPPPAFDRLVATIVWMADAPLVPGRGYWLKLGTQTVGASVQPPRHVVDVNTQAELAAPTLALNDIGVAEVYTDRAIVFEPYADSHTLGGFILIDRETNATVAAGMIDQALRQAENVHWQSIDIGREAHARQKGQEPRLLWFTGLSGSGKSTIANLVEKKLHAMGRHSFLLDGDNIRHGLNRDLGFSDADRVENIRRVGEVAKLMTDAGLIVLTAFISPFRAERDMVRTMMPKGEFLEIFVDTPLEVAEARDVKGLYAKARSGQIANFTGISSPYEPPERPEIRIDTRRESAEAAAERIVEQVLGIWSYDL</sequence>
<comment type="subunit">
    <text evidence="5">Sulfate-activating enzymes, NodP and NodQ, may be physically associated.</text>
</comment>
<dbReference type="SUPFAM" id="SSF50447">
    <property type="entry name" value="Translation proteins"/>
    <property type="match status" value="1"/>
</dbReference>
<dbReference type="CDD" id="cd04166">
    <property type="entry name" value="CysN_ATPS"/>
    <property type="match status" value="1"/>
</dbReference>
<dbReference type="InterPro" id="IPR031157">
    <property type="entry name" value="G_TR_CS"/>
</dbReference>
<keyword evidence="10 17" id="KW-0418">Kinase</keyword>
<protein>
    <recommendedName>
        <fullName evidence="16 17">Multifunctional fusion protein</fullName>
    </recommendedName>
    <domain>
        <recommendedName>
            <fullName evidence="16">Sulfate adenylyltransferase subunit 1</fullName>
            <ecNumber evidence="16">2.7.7.4</ecNumber>
        </recommendedName>
        <alternativeName>
            <fullName evidence="16">ATP-sulfurylase large subunit</fullName>
        </alternativeName>
        <alternativeName>
            <fullName evidence="16">Sulfate adenylate transferase</fullName>
            <shortName evidence="16">SAT</shortName>
        </alternativeName>
    </domain>
    <domain>
        <recommendedName>
            <fullName evidence="17">Adenylyl-sulfate kinase</fullName>
            <ecNumber evidence="17">2.7.1.25</ecNumber>
        </recommendedName>
        <alternativeName>
            <fullName evidence="17">APS kinase</fullName>
        </alternativeName>
        <alternativeName>
            <fullName evidence="17">ATP adenosine-5'-phosphosulfate 3'-phosphotransferase</fullName>
        </alternativeName>
        <alternativeName>
            <fullName evidence="17">Adenosine-5'-phosphosulfate kinase</fullName>
        </alternativeName>
    </domain>
</protein>
<evidence type="ECO:0000256" key="16">
    <source>
        <dbReference type="HAMAP-Rule" id="MF_00062"/>
    </source>
</evidence>
<dbReference type="PANTHER" id="PTHR23115">
    <property type="entry name" value="TRANSLATION FACTOR"/>
    <property type="match status" value="1"/>
</dbReference>
<organism evidence="19 20">
    <name type="scientific">Sphingomonas jinjuensis</name>
    <dbReference type="NCBI Taxonomy" id="535907"/>
    <lineage>
        <taxon>Bacteria</taxon>
        <taxon>Pseudomonadati</taxon>
        <taxon>Pseudomonadota</taxon>
        <taxon>Alphaproteobacteria</taxon>
        <taxon>Sphingomonadales</taxon>
        <taxon>Sphingomonadaceae</taxon>
        <taxon>Sphingomonas</taxon>
    </lineage>
</organism>
<reference evidence="19 20" key="1">
    <citation type="submission" date="2020-08" db="EMBL/GenBank/DDBJ databases">
        <title>Genomic Encyclopedia of Type Strains, Phase IV (KMG-IV): sequencing the most valuable type-strain genomes for metagenomic binning, comparative biology and taxonomic classification.</title>
        <authorList>
            <person name="Goeker M."/>
        </authorList>
    </citation>
    <scope>NUCLEOTIDE SEQUENCE [LARGE SCALE GENOMIC DNA]</scope>
    <source>
        <strain evidence="19 20">YC6723</strain>
    </source>
</reference>
<dbReference type="NCBIfam" id="TIGR02034">
    <property type="entry name" value="CysN"/>
    <property type="match status" value="1"/>
</dbReference>
<dbReference type="FunFam" id="3.40.50.300:FF:000119">
    <property type="entry name" value="Sulfate adenylyltransferase subunit 1"/>
    <property type="match status" value="1"/>
</dbReference>
<dbReference type="SUPFAM" id="SSF50465">
    <property type="entry name" value="EF-Tu/eEF-1alpha/eIF2-gamma C-terminal domain"/>
    <property type="match status" value="1"/>
</dbReference>
<keyword evidence="11 16" id="KW-0067">ATP-binding</keyword>
<dbReference type="AlphaFoldDB" id="A0A840F4P0"/>
<dbReference type="InterPro" id="IPR050100">
    <property type="entry name" value="TRAFAC_GTPase_members"/>
</dbReference>
<accession>A0A840F4P0</accession>
<dbReference type="EMBL" id="JACIEV010000005">
    <property type="protein sequence ID" value="MBB4154273.1"/>
    <property type="molecule type" value="Genomic_DNA"/>
</dbReference>
<evidence type="ECO:0000259" key="18">
    <source>
        <dbReference type="PROSITE" id="PS51722"/>
    </source>
</evidence>
<dbReference type="Gene3D" id="2.40.30.10">
    <property type="entry name" value="Translation factors"/>
    <property type="match status" value="2"/>
</dbReference>
<dbReference type="NCBIfam" id="NF003013">
    <property type="entry name" value="PRK03846.1"/>
    <property type="match status" value="1"/>
</dbReference>
<dbReference type="HAMAP" id="MF_00062">
    <property type="entry name" value="Sulf_adenylyltr_sub1"/>
    <property type="match status" value="1"/>
</dbReference>
<evidence type="ECO:0000256" key="17">
    <source>
        <dbReference type="HAMAP-Rule" id="MF_00065"/>
    </source>
</evidence>
<comment type="caution">
    <text evidence="19">The sequence shown here is derived from an EMBL/GenBank/DDBJ whole genome shotgun (WGS) entry which is preliminary data.</text>
</comment>
<evidence type="ECO:0000256" key="6">
    <source>
        <dbReference type="ARBA" id="ARBA00022458"/>
    </source>
</evidence>
<dbReference type="CDD" id="cd03695">
    <property type="entry name" value="CysN_NodQ_II"/>
    <property type="match status" value="1"/>
</dbReference>
<dbReference type="Pfam" id="PF22594">
    <property type="entry name" value="GTP-eEF1A_C"/>
    <property type="match status" value="1"/>
</dbReference>
<dbReference type="InterPro" id="IPR044138">
    <property type="entry name" value="CysN_II"/>
</dbReference>
<keyword evidence="9 16" id="KW-0547">Nucleotide-binding</keyword>
<evidence type="ECO:0000313" key="20">
    <source>
        <dbReference type="Proteomes" id="UP000529795"/>
    </source>
</evidence>
<dbReference type="NCBIfam" id="NF003478">
    <property type="entry name" value="PRK05124.1"/>
    <property type="match status" value="1"/>
</dbReference>
<dbReference type="PROSITE" id="PS00301">
    <property type="entry name" value="G_TR_1"/>
    <property type="match status" value="1"/>
</dbReference>
<dbReference type="InterPro" id="IPR041757">
    <property type="entry name" value="CysN_GTP-bd"/>
</dbReference>
<gene>
    <name evidence="17" type="primary">cysC</name>
    <name evidence="16" type="synonym">cysN</name>
    <name evidence="19" type="ORF">GGQ80_002183</name>
</gene>
<comment type="similarity">
    <text evidence="16">Belongs to the TRAFAC class translation factor GTPase superfamily. Classic translation factor GTPase family. CysN/NodQ subfamily.</text>
</comment>
<keyword evidence="17" id="KW-0597">Phosphoprotein</keyword>
<evidence type="ECO:0000256" key="14">
    <source>
        <dbReference type="ARBA" id="ARBA00024872"/>
    </source>
</evidence>
<comment type="similarity">
    <text evidence="3">In the C-terminal section; belongs to the APS kinase family.</text>
</comment>
<feature type="binding site" evidence="16">
    <location>
        <begin position="32"/>
        <end position="39"/>
    </location>
    <ligand>
        <name>GTP</name>
        <dbReference type="ChEBI" id="CHEBI:37565"/>
    </ligand>
</feature>
<evidence type="ECO:0000256" key="8">
    <source>
        <dbReference type="ARBA" id="ARBA00022695"/>
    </source>
</evidence>